<keyword evidence="8" id="KW-0012">Acyltransferase</keyword>
<dbReference type="Gene3D" id="3.30.200.20">
    <property type="entry name" value="Phosphorylase Kinase, domain 1"/>
    <property type="match status" value="1"/>
</dbReference>
<dbReference type="Gene3D" id="1.10.510.10">
    <property type="entry name" value="Transferase(Phosphotransferase) domain 1"/>
    <property type="match status" value="1"/>
</dbReference>
<dbReference type="EC" id="2.3.1.48" evidence="8"/>
<sequence>MKDNSLIIYKNREKEVICFQESKSDDLINWINLLQNYILCLNYKDFYEQKSIIGKGNFSIVILAQKKHDNQIYAVKQIIKNSIMQEPNGKEELLNEINVLKTINHNNLLNVKEFYESDKYYHFVSEYYSGGSIENIIYNSNYNQTKQIIKQILSGLDYLHSFGIMHRDLKPDNIMFKQKDSLELAIVDFGLSQIIDQKCYNQKCGTPGYVAPEVINFDTKSQQLYGVQCDIFSIGIIFYKLLTQKKLFQGKTHQEILESNKKCDFAQQLQELSENTTKTAYNLLKSMLEINPNQRICAKQALNSPFFTEPEDAYEIFKIIIIKELFEITQTQFSKVNEQQPYIEQFYTLTHQRKQKKFIKKQKQKIMQEEEENQQNIQEEQPTQNPIIYQANLLQQKELKNRQPFQKQNIKVIKSEDVDRQDLNVLDFQGIKWSVTIGQTRENWLLQRETQFNPHRQHDQPLQKYPKRNQVNKEEYFLYKKFYKGLKPKYNHYQLRHCLQATSYHDFTYFNRGGITHCCTLKESLKDFHFVDGLSPCCFDINTNKNIIALGGLNGGLFLQCLKSLKSTYMHNVTRNYAQEDKGDIINYIKLFQEGNNLYILTCQNDKLISIFDVENIRKQIDYLDAGELVNIAKFKPDNRNIIAMFCDKNEAEIADFRQKQIVQILVGHQDYGLTLDWKQDGVYLATGNQDLTVRVWDIRKSNKSVHVLQANVGNTFEVQYIGNEQFLAFIESINYVHFYDIQSDYQNYQSFDLIGEMVGIDSIEDKVFVAVNASDYSGVVEFERKKNKLIYEDIFF</sequence>
<dbReference type="PANTHER" id="PTHR44167:SF18">
    <property type="entry name" value="PROTEIN KINASE DOMAIN-CONTAINING PROTEIN"/>
    <property type="match status" value="1"/>
</dbReference>
<name>G0QUY6_ICHMU</name>
<dbReference type="InterPro" id="IPR017441">
    <property type="entry name" value="Protein_kinase_ATP_BS"/>
</dbReference>
<dbReference type="InterPro" id="IPR001680">
    <property type="entry name" value="WD40_rpt"/>
</dbReference>
<keyword evidence="4 6" id="KW-0067">ATP-binding</keyword>
<dbReference type="PROSITE" id="PS50011">
    <property type="entry name" value="PROTEIN_KINASE_DOM"/>
    <property type="match status" value="1"/>
</dbReference>
<dbReference type="SUPFAM" id="SSF56112">
    <property type="entry name" value="Protein kinase-like (PK-like)"/>
    <property type="match status" value="1"/>
</dbReference>
<feature type="binding site" evidence="6">
    <location>
        <position position="76"/>
    </location>
    <ligand>
        <name>ATP</name>
        <dbReference type="ChEBI" id="CHEBI:30616"/>
    </ligand>
</feature>
<keyword evidence="8" id="KW-0418">Kinase</keyword>
<dbReference type="PROSITE" id="PS00678">
    <property type="entry name" value="WD_REPEATS_1"/>
    <property type="match status" value="1"/>
</dbReference>
<dbReference type="eggNOG" id="KOG0032">
    <property type="taxonomic scope" value="Eukaryota"/>
</dbReference>
<evidence type="ECO:0000256" key="4">
    <source>
        <dbReference type="ARBA" id="ARBA00022840"/>
    </source>
</evidence>
<dbReference type="InterPro" id="IPR015943">
    <property type="entry name" value="WD40/YVTN_repeat-like_dom_sf"/>
</dbReference>
<dbReference type="Pfam" id="PF00069">
    <property type="entry name" value="Pkinase"/>
    <property type="match status" value="1"/>
</dbReference>
<dbReference type="SMART" id="SM00220">
    <property type="entry name" value="S_TKc"/>
    <property type="match status" value="1"/>
</dbReference>
<keyword evidence="9" id="KW-1185">Reference proteome</keyword>
<dbReference type="OrthoDB" id="290636at2759"/>
<dbReference type="GO" id="GO:0005737">
    <property type="term" value="C:cytoplasm"/>
    <property type="evidence" value="ECO:0007669"/>
    <property type="project" value="TreeGrafter"/>
</dbReference>
<dbReference type="EC" id="2.7.11.17" evidence="8"/>
<dbReference type="EMBL" id="GL983925">
    <property type="protein sequence ID" value="EGR30991.1"/>
    <property type="molecule type" value="Genomic_DNA"/>
</dbReference>
<protein>
    <submittedName>
        <fullName evidence="8">Protein kinase domain protein</fullName>
        <ecNumber evidence="8">2.3.1.48</ecNumber>
        <ecNumber evidence="8">2.7.11.17</ecNumber>
    </submittedName>
</protein>
<dbReference type="PROSITE" id="PS50294">
    <property type="entry name" value="WD_REPEATS_REGION"/>
    <property type="match status" value="1"/>
</dbReference>
<dbReference type="PROSITE" id="PS50082">
    <property type="entry name" value="WD_REPEATS_2"/>
    <property type="match status" value="1"/>
</dbReference>
<proteinExistence type="predicted"/>
<dbReference type="Gene3D" id="2.130.10.10">
    <property type="entry name" value="YVTN repeat-like/Quinoprotein amine dehydrogenase"/>
    <property type="match status" value="1"/>
</dbReference>
<dbReference type="InterPro" id="IPR036322">
    <property type="entry name" value="WD40_repeat_dom_sf"/>
</dbReference>
<dbReference type="InterPro" id="IPR008271">
    <property type="entry name" value="Ser/Thr_kinase_AS"/>
</dbReference>
<dbReference type="SUPFAM" id="SSF50978">
    <property type="entry name" value="WD40 repeat-like"/>
    <property type="match status" value="1"/>
</dbReference>
<dbReference type="GeneID" id="14907116"/>
<keyword evidence="3 6" id="KW-0547">Nucleotide-binding</keyword>
<keyword evidence="2" id="KW-0677">Repeat</keyword>
<accession>G0QUY6</accession>
<dbReference type="RefSeq" id="XP_004034477.1">
    <property type="nucleotide sequence ID" value="XM_004034429.1"/>
</dbReference>
<dbReference type="GO" id="GO:0004683">
    <property type="term" value="F:calcium/calmodulin-dependent protein kinase activity"/>
    <property type="evidence" value="ECO:0007669"/>
    <property type="project" value="UniProtKB-EC"/>
</dbReference>
<dbReference type="Proteomes" id="UP000008983">
    <property type="component" value="Unassembled WGS sequence"/>
</dbReference>
<dbReference type="FunFam" id="1.10.510.10:FF:000945">
    <property type="entry name" value="Uncharacterized protein"/>
    <property type="match status" value="1"/>
</dbReference>
<evidence type="ECO:0000256" key="3">
    <source>
        <dbReference type="ARBA" id="ARBA00022741"/>
    </source>
</evidence>
<feature type="repeat" description="WD" evidence="5">
    <location>
        <begin position="666"/>
        <end position="707"/>
    </location>
</feature>
<gene>
    <name evidence="8" type="ORF">IMG5_120070</name>
</gene>
<keyword evidence="8" id="KW-0808">Transferase</keyword>
<dbReference type="GO" id="GO:0005524">
    <property type="term" value="F:ATP binding"/>
    <property type="evidence" value="ECO:0007669"/>
    <property type="project" value="UniProtKB-UniRule"/>
</dbReference>
<dbReference type="STRING" id="857967.G0QUY6"/>
<dbReference type="InterPro" id="IPR011009">
    <property type="entry name" value="Kinase-like_dom_sf"/>
</dbReference>
<dbReference type="InterPro" id="IPR019775">
    <property type="entry name" value="WD40_repeat_CS"/>
</dbReference>
<keyword evidence="1 5" id="KW-0853">WD repeat</keyword>
<dbReference type="PROSITE" id="PS00108">
    <property type="entry name" value="PROTEIN_KINASE_ST"/>
    <property type="match status" value="1"/>
</dbReference>
<dbReference type="InterPro" id="IPR000719">
    <property type="entry name" value="Prot_kinase_dom"/>
</dbReference>
<dbReference type="GO" id="GO:0061733">
    <property type="term" value="F:protein-lysine-acetyltransferase activity"/>
    <property type="evidence" value="ECO:0007669"/>
    <property type="project" value="UniProtKB-EC"/>
</dbReference>
<evidence type="ECO:0000256" key="1">
    <source>
        <dbReference type="ARBA" id="ARBA00022574"/>
    </source>
</evidence>
<dbReference type="GO" id="GO:0005634">
    <property type="term" value="C:nucleus"/>
    <property type="evidence" value="ECO:0007669"/>
    <property type="project" value="TreeGrafter"/>
</dbReference>
<evidence type="ECO:0000313" key="9">
    <source>
        <dbReference type="Proteomes" id="UP000008983"/>
    </source>
</evidence>
<dbReference type="SMART" id="SM00320">
    <property type="entry name" value="WD40"/>
    <property type="match status" value="2"/>
</dbReference>
<reference evidence="8 9" key="1">
    <citation type="submission" date="2011-07" db="EMBL/GenBank/DDBJ databases">
        <authorList>
            <person name="Coyne R."/>
            <person name="Brami D."/>
            <person name="Johnson J."/>
            <person name="Hostetler J."/>
            <person name="Hannick L."/>
            <person name="Clark T."/>
            <person name="Cassidy-Hanley D."/>
            <person name="Inman J."/>
        </authorList>
    </citation>
    <scope>NUCLEOTIDE SEQUENCE [LARGE SCALE GENOMIC DNA]</scope>
    <source>
        <strain evidence="8 9">G5</strain>
    </source>
</reference>
<evidence type="ECO:0000313" key="8">
    <source>
        <dbReference type="EMBL" id="EGR30991.1"/>
    </source>
</evidence>
<dbReference type="PROSITE" id="PS00107">
    <property type="entry name" value="PROTEIN_KINASE_ATP"/>
    <property type="match status" value="1"/>
</dbReference>
<dbReference type="PANTHER" id="PTHR44167">
    <property type="entry name" value="OVARIAN-SPECIFIC SERINE/THREONINE-PROTEIN KINASE LOK-RELATED"/>
    <property type="match status" value="1"/>
</dbReference>
<dbReference type="OMA" id="NPYRKYR"/>
<dbReference type="AlphaFoldDB" id="G0QUY6"/>
<evidence type="ECO:0000256" key="5">
    <source>
        <dbReference type="PROSITE-ProRule" id="PRU00221"/>
    </source>
</evidence>
<organism evidence="8 9">
    <name type="scientific">Ichthyophthirius multifiliis</name>
    <name type="common">White spot disease agent</name>
    <name type="synonym">Ich</name>
    <dbReference type="NCBI Taxonomy" id="5932"/>
    <lineage>
        <taxon>Eukaryota</taxon>
        <taxon>Sar</taxon>
        <taxon>Alveolata</taxon>
        <taxon>Ciliophora</taxon>
        <taxon>Intramacronucleata</taxon>
        <taxon>Oligohymenophorea</taxon>
        <taxon>Hymenostomatida</taxon>
        <taxon>Ophryoglenina</taxon>
        <taxon>Ichthyophthirius</taxon>
    </lineage>
</organism>
<feature type="domain" description="Protein kinase" evidence="7">
    <location>
        <begin position="47"/>
        <end position="307"/>
    </location>
</feature>
<evidence type="ECO:0000256" key="2">
    <source>
        <dbReference type="ARBA" id="ARBA00022737"/>
    </source>
</evidence>
<evidence type="ECO:0000256" key="6">
    <source>
        <dbReference type="PROSITE-ProRule" id="PRU10141"/>
    </source>
</evidence>
<evidence type="ECO:0000259" key="7">
    <source>
        <dbReference type="PROSITE" id="PS50011"/>
    </source>
</evidence>
<dbReference type="InParanoid" id="G0QUY6"/>
<dbReference type="GO" id="GO:0044773">
    <property type="term" value="P:mitotic DNA damage checkpoint signaling"/>
    <property type="evidence" value="ECO:0007669"/>
    <property type="project" value="TreeGrafter"/>
</dbReference>